<dbReference type="EMBL" id="BPLR01002794">
    <property type="protein sequence ID" value="GIX77825.1"/>
    <property type="molecule type" value="Genomic_DNA"/>
</dbReference>
<reference evidence="2 3" key="1">
    <citation type="submission" date="2021-06" db="EMBL/GenBank/DDBJ databases">
        <title>Caerostris extrusa draft genome.</title>
        <authorList>
            <person name="Kono N."/>
            <person name="Arakawa K."/>
        </authorList>
    </citation>
    <scope>NUCLEOTIDE SEQUENCE [LARGE SCALE GENOMIC DNA]</scope>
</reference>
<accession>A0AAV4N1U6</accession>
<dbReference type="Proteomes" id="UP001054945">
    <property type="component" value="Unassembled WGS sequence"/>
</dbReference>
<protein>
    <submittedName>
        <fullName evidence="2">Uncharacterized protein</fullName>
    </submittedName>
</protein>
<feature type="compositionally biased region" description="Basic and acidic residues" evidence="1">
    <location>
        <begin position="12"/>
        <end position="27"/>
    </location>
</feature>
<sequence>MTAAQDGGPYRTENEGHHDSSSSHDRIGTSARGNLKTQLALNPHFDTQCIRVTKMTTDGDHRYSLFE</sequence>
<dbReference type="AlphaFoldDB" id="A0AAV4N1U6"/>
<evidence type="ECO:0000313" key="2">
    <source>
        <dbReference type="EMBL" id="GIX77825.1"/>
    </source>
</evidence>
<name>A0AAV4N1U6_CAEEX</name>
<evidence type="ECO:0000313" key="3">
    <source>
        <dbReference type="Proteomes" id="UP001054945"/>
    </source>
</evidence>
<keyword evidence="3" id="KW-1185">Reference proteome</keyword>
<gene>
    <name evidence="2" type="ORF">CEXT_416091</name>
</gene>
<organism evidence="2 3">
    <name type="scientific">Caerostris extrusa</name>
    <name type="common">Bark spider</name>
    <name type="synonym">Caerostris bankana</name>
    <dbReference type="NCBI Taxonomy" id="172846"/>
    <lineage>
        <taxon>Eukaryota</taxon>
        <taxon>Metazoa</taxon>
        <taxon>Ecdysozoa</taxon>
        <taxon>Arthropoda</taxon>
        <taxon>Chelicerata</taxon>
        <taxon>Arachnida</taxon>
        <taxon>Araneae</taxon>
        <taxon>Araneomorphae</taxon>
        <taxon>Entelegynae</taxon>
        <taxon>Araneoidea</taxon>
        <taxon>Araneidae</taxon>
        <taxon>Caerostris</taxon>
    </lineage>
</organism>
<feature type="region of interest" description="Disordered" evidence="1">
    <location>
        <begin position="1"/>
        <end position="33"/>
    </location>
</feature>
<evidence type="ECO:0000256" key="1">
    <source>
        <dbReference type="SAM" id="MobiDB-lite"/>
    </source>
</evidence>
<proteinExistence type="predicted"/>
<comment type="caution">
    <text evidence="2">The sequence shown here is derived from an EMBL/GenBank/DDBJ whole genome shotgun (WGS) entry which is preliminary data.</text>
</comment>